<dbReference type="EMBL" id="JAWDGP010000665">
    <property type="protein sequence ID" value="KAK3798562.1"/>
    <property type="molecule type" value="Genomic_DNA"/>
</dbReference>
<proteinExistence type="predicted"/>
<comment type="caution">
    <text evidence="1">The sequence shown here is derived from an EMBL/GenBank/DDBJ whole genome shotgun (WGS) entry which is preliminary data.</text>
</comment>
<keyword evidence="2" id="KW-1185">Reference proteome</keyword>
<name>A0AAE1B2T2_9GAST</name>
<evidence type="ECO:0000313" key="1">
    <source>
        <dbReference type="EMBL" id="KAK3798562.1"/>
    </source>
</evidence>
<sequence>MNYLGYGLMKPQSQAGSLLPVTGWSPSGLLLGVSSTSQSLPVFAQSGEKASLGCTGVLINITFPGRHGFKELLFSARATRPDTTPWKCQMWLQTRVRSNSSVGLWRGSVNDHNISETSGELDIGG</sequence>
<dbReference type="Proteomes" id="UP001283361">
    <property type="component" value="Unassembled WGS sequence"/>
</dbReference>
<gene>
    <name evidence="1" type="ORF">RRG08_031575</name>
</gene>
<reference evidence="1" key="1">
    <citation type="journal article" date="2023" name="G3 (Bethesda)">
        <title>A reference genome for the long-term kleptoplast-retaining sea slug Elysia crispata morphotype clarki.</title>
        <authorList>
            <person name="Eastman K.E."/>
            <person name="Pendleton A.L."/>
            <person name="Shaikh M.A."/>
            <person name="Suttiyut T."/>
            <person name="Ogas R."/>
            <person name="Tomko P."/>
            <person name="Gavelis G."/>
            <person name="Widhalm J.R."/>
            <person name="Wisecaver J.H."/>
        </authorList>
    </citation>
    <scope>NUCLEOTIDE SEQUENCE</scope>
    <source>
        <strain evidence="1">ECLA1</strain>
    </source>
</reference>
<dbReference type="AlphaFoldDB" id="A0AAE1B2T2"/>
<evidence type="ECO:0000313" key="2">
    <source>
        <dbReference type="Proteomes" id="UP001283361"/>
    </source>
</evidence>
<protein>
    <submittedName>
        <fullName evidence="1">Uncharacterized protein</fullName>
    </submittedName>
</protein>
<accession>A0AAE1B2T2</accession>
<organism evidence="1 2">
    <name type="scientific">Elysia crispata</name>
    <name type="common">lettuce slug</name>
    <dbReference type="NCBI Taxonomy" id="231223"/>
    <lineage>
        <taxon>Eukaryota</taxon>
        <taxon>Metazoa</taxon>
        <taxon>Spiralia</taxon>
        <taxon>Lophotrochozoa</taxon>
        <taxon>Mollusca</taxon>
        <taxon>Gastropoda</taxon>
        <taxon>Heterobranchia</taxon>
        <taxon>Euthyneura</taxon>
        <taxon>Panpulmonata</taxon>
        <taxon>Sacoglossa</taxon>
        <taxon>Placobranchoidea</taxon>
        <taxon>Plakobranchidae</taxon>
        <taxon>Elysia</taxon>
    </lineage>
</organism>